<dbReference type="PANTHER" id="PTHR35789:SF1">
    <property type="entry name" value="SPORE GERMINATION PROTEIN B3"/>
    <property type="match status" value="1"/>
</dbReference>
<evidence type="ECO:0000313" key="12">
    <source>
        <dbReference type="Proteomes" id="UP000502248"/>
    </source>
</evidence>
<dbReference type="NCBIfam" id="TIGR02887">
    <property type="entry name" value="spore_ger_x_C"/>
    <property type="match status" value="1"/>
</dbReference>
<dbReference type="InterPro" id="IPR038501">
    <property type="entry name" value="Spore_GerAC_C_sf"/>
</dbReference>
<dbReference type="PROSITE" id="PS51257">
    <property type="entry name" value="PROKAR_LIPOPROTEIN"/>
    <property type="match status" value="1"/>
</dbReference>
<evidence type="ECO:0000256" key="4">
    <source>
        <dbReference type="ARBA" id="ARBA00022729"/>
    </source>
</evidence>
<keyword evidence="5" id="KW-0472">Membrane</keyword>
<evidence type="ECO:0000256" key="7">
    <source>
        <dbReference type="ARBA" id="ARBA00023288"/>
    </source>
</evidence>
<dbReference type="Pfam" id="PF05504">
    <property type="entry name" value="Spore_GerAC"/>
    <property type="match status" value="1"/>
</dbReference>
<dbReference type="Pfam" id="PF25198">
    <property type="entry name" value="Spore_GerAC_N"/>
    <property type="match status" value="1"/>
</dbReference>
<organism evidence="11 12">
    <name type="scientific">Cohnella herbarum</name>
    <dbReference type="NCBI Taxonomy" id="2728023"/>
    <lineage>
        <taxon>Bacteria</taxon>
        <taxon>Bacillati</taxon>
        <taxon>Bacillota</taxon>
        <taxon>Bacilli</taxon>
        <taxon>Bacillales</taxon>
        <taxon>Paenibacillaceae</taxon>
        <taxon>Cohnella</taxon>
    </lineage>
</organism>
<keyword evidence="6" id="KW-0564">Palmitate</keyword>
<evidence type="ECO:0000259" key="9">
    <source>
        <dbReference type="Pfam" id="PF05504"/>
    </source>
</evidence>
<evidence type="ECO:0000256" key="6">
    <source>
        <dbReference type="ARBA" id="ARBA00023139"/>
    </source>
</evidence>
<feature type="signal peptide" evidence="8">
    <location>
        <begin position="1"/>
        <end position="21"/>
    </location>
</feature>
<dbReference type="InterPro" id="IPR057336">
    <property type="entry name" value="GerAC_N"/>
</dbReference>
<keyword evidence="3" id="KW-0309">Germination</keyword>
<accession>A0A7Z2VGM7</accession>
<dbReference type="EMBL" id="CP051680">
    <property type="protein sequence ID" value="QJD82828.1"/>
    <property type="molecule type" value="Genomic_DNA"/>
</dbReference>
<dbReference type="GO" id="GO:0016020">
    <property type="term" value="C:membrane"/>
    <property type="evidence" value="ECO:0007669"/>
    <property type="project" value="UniProtKB-SubCell"/>
</dbReference>
<evidence type="ECO:0000313" key="11">
    <source>
        <dbReference type="EMBL" id="QJD82828.1"/>
    </source>
</evidence>
<dbReference type="KEGG" id="cheb:HH215_06305"/>
<comment type="similarity">
    <text evidence="2">Belongs to the GerABKC lipoprotein family.</text>
</comment>
<comment type="subcellular location">
    <subcellularLocation>
        <location evidence="1">Membrane</location>
        <topology evidence="1">Lipid-anchor</topology>
    </subcellularLocation>
</comment>
<feature type="domain" description="Spore germination GerAC-like C-terminal" evidence="9">
    <location>
        <begin position="210"/>
        <end position="378"/>
    </location>
</feature>
<dbReference type="Proteomes" id="UP000502248">
    <property type="component" value="Chromosome"/>
</dbReference>
<dbReference type="RefSeq" id="WP_169279124.1">
    <property type="nucleotide sequence ID" value="NZ_CP051680.1"/>
</dbReference>
<evidence type="ECO:0000256" key="5">
    <source>
        <dbReference type="ARBA" id="ARBA00023136"/>
    </source>
</evidence>
<dbReference type="InterPro" id="IPR008844">
    <property type="entry name" value="Spore_GerAC-like"/>
</dbReference>
<evidence type="ECO:0000256" key="1">
    <source>
        <dbReference type="ARBA" id="ARBA00004635"/>
    </source>
</evidence>
<dbReference type="InterPro" id="IPR046953">
    <property type="entry name" value="Spore_GerAC-like_C"/>
</dbReference>
<evidence type="ECO:0000256" key="2">
    <source>
        <dbReference type="ARBA" id="ARBA00007886"/>
    </source>
</evidence>
<dbReference type="PANTHER" id="PTHR35789">
    <property type="entry name" value="SPORE GERMINATION PROTEIN B3"/>
    <property type="match status" value="1"/>
</dbReference>
<keyword evidence="4 8" id="KW-0732">Signal</keyword>
<evidence type="ECO:0000256" key="8">
    <source>
        <dbReference type="SAM" id="SignalP"/>
    </source>
</evidence>
<dbReference type="Gene3D" id="6.20.190.10">
    <property type="entry name" value="Nutrient germinant receptor protein C, domain 1"/>
    <property type="match status" value="1"/>
</dbReference>
<dbReference type="Gene3D" id="3.30.300.210">
    <property type="entry name" value="Nutrient germinant receptor protein C, domain 3"/>
    <property type="match status" value="1"/>
</dbReference>
<sequence>MKRWCASLTLALSLLAVSGCWDNNELDEYGYVQAVAIDSSEDDLIRLTTHFYNPSNKTEMSGSAKSSTAKGINIVTSAETIFEAVRDVPLKFGRKAKWDHMRVILIGEKLAQSRNIREILDYFSRDHEPRGTVLPLIAEGEAADFLNIRPFIEQTIGQQFKKMETNGAIYTGKTTKIPLYELAIQMKSPSKTSDIPLIRITDSGKEAVVSGIAILKDSKLVDALRGKDTEAYLMLVDKYESGVLEFPCIGNAEGMDRRMESIEVIFFRSRLIPHVHGDSVSVDVRIEIKGTIGELKCSRLKSVEDAELFEEKIAEQVQRRLHHAISIFEHRKADLVGIGNRIYRKNPKQWKTLEPSWDEIISRCRFDIHVDVEVLSTGLNVGTPFGYKEK</sequence>
<reference evidence="11 12" key="1">
    <citation type="submission" date="2020-04" db="EMBL/GenBank/DDBJ databases">
        <title>Genome sequencing of novel species.</title>
        <authorList>
            <person name="Heo J."/>
            <person name="Kim S.-J."/>
            <person name="Kim J.-S."/>
            <person name="Hong S.-B."/>
            <person name="Kwon S.-W."/>
        </authorList>
    </citation>
    <scope>NUCLEOTIDE SEQUENCE [LARGE SCALE GENOMIC DNA]</scope>
    <source>
        <strain evidence="11 12">MFER-1</strain>
    </source>
</reference>
<name>A0A7Z2VGM7_9BACL</name>
<keyword evidence="7" id="KW-0449">Lipoprotein</keyword>
<evidence type="ECO:0000259" key="10">
    <source>
        <dbReference type="Pfam" id="PF25198"/>
    </source>
</evidence>
<dbReference type="GO" id="GO:0009847">
    <property type="term" value="P:spore germination"/>
    <property type="evidence" value="ECO:0007669"/>
    <property type="project" value="InterPro"/>
</dbReference>
<keyword evidence="12" id="KW-1185">Reference proteome</keyword>
<gene>
    <name evidence="11" type="ORF">HH215_06305</name>
</gene>
<protein>
    <submittedName>
        <fullName evidence="11">Ger(X)C family spore germination protein</fullName>
    </submittedName>
</protein>
<feature type="domain" description="Spore germination protein N-terminal" evidence="10">
    <location>
        <begin position="22"/>
        <end position="199"/>
    </location>
</feature>
<proteinExistence type="inferred from homology"/>
<dbReference type="AlphaFoldDB" id="A0A7Z2VGM7"/>
<feature type="chain" id="PRO_5031309092" evidence="8">
    <location>
        <begin position="22"/>
        <end position="390"/>
    </location>
</feature>
<evidence type="ECO:0000256" key="3">
    <source>
        <dbReference type="ARBA" id="ARBA00022544"/>
    </source>
</evidence>